<evidence type="ECO:0000256" key="1">
    <source>
        <dbReference type="SAM" id="SignalP"/>
    </source>
</evidence>
<feature type="signal peptide" evidence="1">
    <location>
        <begin position="1"/>
        <end position="23"/>
    </location>
</feature>
<reference evidence="2 3" key="1">
    <citation type="submission" date="2017-12" db="EMBL/GenBank/DDBJ databases">
        <title>Gene loss provides genomic basis for host adaptation in cereal stripe rust fungi.</title>
        <authorList>
            <person name="Xia C."/>
        </authorList>
    </citation>
    <scope>NUCLEOTIDE SEQUENCE [LARGE SCALE GENOMIC DNA]</scope>
    <source>
        <strain evidence="2 3">93TX-2</strain>
    </source>
</reference>
<keyword evidence="1" id="KW-0732">Signal</keyword>
<evidence type="ECO:0000313" key="3">
    <source>
        <dbReference type="Proteomes" id="UP000238274"/>
    </source>
</evidence>
<reference evidence="3" key="2">
    <citation type="journal article" date="2018" name="BMC Genomics">
        <title>Genomic insights into host adaptation between the wheat stripe rust pathogen (Puccinia striiformis f. sp. tritici) and the barley stripe rust pathogen (Puccinia striiformis f. sp. hordei).</title>
        <authorList>
            <person name="Xia C."/>
            <person name="Wang M."/>
            <person name="Yin C."/>
            <person name="Cornejo O.E."/>
            <person name="Hulbert S.H."/>
            <person name="Chen X."/>
        </authorList>
    </citation>
    <scope>NUCLEOTIDE SEQUENCE [LARGE SCALE GENOMIC DNA]</scope>
    <source>
        <strain evidence="3">93TX-2</strain>
    </source>
</reference>
<reference evidence="3" key="3">
    <citation type="journal article" date="2018" name="Mol. Plant Microbe Interact.">
        <title>Genome sequence resources for the wheat stripe rust pathogen (Puccinia striiformis f. sp. tritici) and the barley stripe rust pathogen (Puccinia striiformis f. sp. hordei).</title>
        <authorList>
            <person name="Xia C."/>
            <person name="Wang M."/>
            <person name="Yin C."/>
            <person name="Cornejo O.E."/>
            <person name="Hulbert S.H."/>
            <person name="Chen X."/>
        </authorList>
    </citation>
    <scope>NUCLEOTIDE SEQUENCE [LARGE SCALE GENOMIC DNA]</scope>
    <source>
        <strain evidence="3">93TX-2</strain>
    </source>
</reference>
<name>A0A2S4UVA8_9BASI</name>
<dbReference type="VEuPathDB" id="FungiDB:PSTT_10444"/>
<accession>A0A2S4UVA8</accession>
<proteinExistence type="predicted"/>
<feature type="chain" id="PRO_5015783112" description="Secreted protein" evidence="1">
    <location>
        <begin position="24"/>
        <end position="330"/>
    </location>
</feature>
<protein>
    <recommendedName>
        <fullName evidence="4">Secreted protein</fullName>
    </recommendedName>
</protein>
<gene>
    <name evidence="2" type="ORF">PSHT_12622</name>
</gene>
<evidence type="ECO:0008006" key="4">
    <source>
        <dbReference type="Google" id="ProtNLM"/>
    </source>
</evidence>
<dbReference type="EMBL" id="PKSM01000235">
    <property type="protein sequence ID" value="POW01229.1"/>
    <property type="molecule type" value="Genomic_DNA"/>
</dbReference>
<dbReference type="AlphaFoldDB" id="A0A2S4UVA8"/>
<organism evidence="2 3">
    <name type="scientific">Puccinia striiformis</name>
    <dbReference type="NCBI Taxonomy" id="27350"/>
    <lineage>
        <taxon>Eukaryota</taxon>
        <taxon>Fungi</taxon>
        <taxon>Dikarya</taxon>
        <taxon>Basidiomycota</taxon>
        <taxon>Pucciniomycotina</taxon>
        <taxon>Pucciniomycetes</taxon>
        <taxon>Pucciniales</taxon>
        <taxon>Pucciniaceae</taxon>
        <taxon>Puccinia</taxon>
    </lineage>
</organism>
<comment type="caution">
    <text evidence="2">The sequence shown here is derived from an EMBL/GenBank/DDBJ whole genome shotgun (WGS) entry which is preliminary data.</text>
</comment>
<sequence length="330" mass="36047">MFIAKFSVSVTLTILSLWTYIGASPLVGSSDSPSDAQRLQPGSAGISQRMQEAVDMIQKDMWKIDNKLTIIEKYALPNLSESKSSNLNEEIENIIQHTAVAKGLWTRSPIMLPLRDAMRTIVQYEQNFGTALAQSKRPVGGDATDLPANLNIVRGYLKTINAARNTLIGVAQSGDATSLWTPSINARSAGISQRMQEAIQMIQKDMWKIDNKLTIIEKYALPNLSYSKSSNLNEEIENTIQHSNHADGRCQRIVDTFPNSAAAADAMRTILQYGQAFGTALAQSKRPVGGDATDLPANLNTVRGYLRTINAARNTLIGVAQSGDATSFWT</sequence>
<dbReference type="VEuPathDB" id="FungiDB:PSHT_12622"/>
<keyword evidence="3" id="KW-1185">Reference proteome</keyword>
<evidence type="ECO:0000313" key="2">
    <source>
        <dbReference type="EMBL" id="POW01229.1"/>
    </source>
</evidence>
<dbReference type="Proteomes" id="UP000238274">
    <property type="component" value="Unassembled WGS sequence"/>
</dbReference>